<dbReference type="PANTHER" id="PTHR31004">
    <property type="entry name" value="TRANSMEMBRANE PROTEIN 79"/>
    <property type="match status" value="1"/>
</dbReference>
<evidence type="ECO:0000313" key="6">
    <source>
        <dbReference type="EMBL" id="KAJ8319463.1"/>
    </source>
</evidence>
<evidence type="ECO:0000313" key="7">
    <source>
        <dbReference type="Proteomes" id="UP001217089"/>
    </source>
</evidence>
<reference evidence="6 7" key="1">
    <citation type="submission" date="2022-12" db="EMBL/GenBank/DDBJ databases">
        <title>Chromosome-level genome of Tegillarca granosa.</title>
        <authorList>
            <person name="Kim J."/>
        </authorList>
    </citation>
    <scope>NUCLEOTIDE SEQUENCE [LARGE SCALE GENOMIC DNA]</scope>
    <source>
        <strain evidence="6">Teg-2019</strain>
        <tissue evidence="6">Adductor muscle</tissue>
    </source>
</reference>
<evidence type="ECO:0000256" key="2">
    <source>
        <dbReference type="ARBA" id="ARBA00022692"/>
    </source>
</evidence>
<dbReference type="SUPFAM" id="SSF161084">
    <property type="entry name" value="MAPEG domain-like"/>
    <property type="match status" value="1"/>
</dbReference>
<keyword evidence="3 5" id="KW-1133">Transmembrane helix</keyword>
<evidence type="ECO:0000256" key="1">
    <source>
        <dbReference type="ARBA" id="ARBA00004370"/>
    </source>
</evidence>
<keyword evidence="2 5" id="KW-0812">Transmembrane</keyword>
<comment type="subcellular location">
    <subcellularLocation>
        <location evidence="1">Membrane</location>
    </subcellularLocation>
</comment>
<dbReference type="Proteomes" id="UP001217089">
    <property type="component" value="Unassembled WGS sequence"/>
</dbReference>
<sequence length="285" mass="32499">MSAADDKNSTAPYPERQKYVTSRIWWARLTVIVTFCLGYYFISPPSPRLETAVDRLVYALKWQTISIFAIFIGIRKIGNTRFSTAAIDPVYGNAEHLLEVPKRYLQNTMEQFILHFVAQLVLSTYLSPESMQVVPLLALMFLSARIIFFIGYQKSPMHRAFGFALTMVPTLFTYMYCLFCLIYYDLKCNQLYEVFCVTKSGAAVDRLVYGHNTRWSTAAIDPVYGNAEHKLEVPKKYLAECNGTIHSSFYGPVSADKYLSPESMQVIPLLVLMFLSARIIFLSAT</sequence>
<feature type="transmembrane region" description="Helical" evidence="5">
    <location>
        <begin position="164"/>
        <end position="184"/>
    </location>
</feature>
<accession>A0ABQ9FQD5</accession>
<name>A0ABQ9FQD5_TEGGR</name>
<feature type="transmembrane region" description="Helical" evidence="5">
    <location>
        <begin position="55"/>
        <end position="74"/>
    </location>
</feature>
<feature type="transmembrane region" description="Helical" evidence="5">
    <location>
        <begin position="134"/>
        <end position="152"/>
    </location>
</feature>
<keyword evidence="4 5" id="KW-0472">Membrane</keyword>
<feature type="transmembrane region" description="Helical" evidence="5">
    <location>
        <begin position="25"/>
        <end position="43"/>
    </location>
</feature>
<dbReference type="Gene3D" id="1.20.120.550">
    <property type="entry name" value="Membrane associated eicosanoid/glutathione metabolism-like domain"/>
    <property type="match status" value="1"/>
</dbReference>
<keyword evidence="7" id="KW-1185">Reference proteome</keyword>
<evidence type="ECO:0000256" key="5">
    <source>
        <dbReference type="SAM" id="Phobius"/>
    </source>
</evidence>
<comment type="caution">
    <text evidence="6">The sequence shown here is derived from an EMBL/GenBank/DDBJ whole genome shotgun (WGS) entry which is preliminary data.</text>
</comment>
<dbReference type="InterPro" id="IPR023352">
    <property type="entry name" value="MAPEG-like_dom_sf"/>
</dbReference>
<organism evidence="6 7">
    <name type="scientific">Tegillarca granosa</name>
    <name type="common">Malaysian cockle</name>
    <name type="synonym">Anadara granosa</name>
    <dbReference type="NCBI Taxonomy" id="220873"/>
    <lineage>
        <taxon>Eukaryota</taxon>
        <taxon>Metazoa</taxon>
        <taxon>Spiralia</taxon>
        <taxon>Lophotrochozoa</taxon>
        <taxon>Mollusca</taxon>
        <taxon>Bivalvia</taxon>
        <taxon>Autobranchia</taxon>
        <taxon>Pteriomorphia</taxon>
        <taxon>Arcoida</taxon>
        <taxon>Arcoidea</taxon>
        <taxon>Arcidae</taxon>
        <taxon>Tegillarca</taxon>
    </lineage>
</organism>
<dbReference type="Pfam" id="PF01124">
    <property type="entry name" value="MAPEG"/>
    <property type="match status" value="1"/>
</dbReference>
<protein>
    <submittedName>
        <fullName evidence="6">Uncharacterized protein</fullName>
    </submittedName>
</protein>
<evidence type="ECO:0000256" key="3">
    <source>
        <dbReference type="ARBA" id="ARBA00022989"/>
    </source>
</evidence>
<proteinExistence type="predicted"/>
<dbReference type="InterPro" id="IPR001129">
    <property type="entry name" value="Membr-assoc_MAPEG"/>
</dbReference>
<gene>
    <name evidence="6" type="ORF">KUTeg_004554</name>
</gene>
<dbReference type="PANTHER" id="PTHR31004:SF1">
    <property type="entry name" value="TRANSMEMBRANE PROTEIN 79"/>
    <property type="match status" value="1"/>
</dbReference>
<evidence type="ECO:0000256" key="4">
    <source>
        <dbReference type="ARBA" id="ARBA00023136"/>
    </source>
</evidence>
<dbReference type="EMBL" id="JARBDR010000214">
    <property type="protein sequence ID" value="KAJ8319463.1"/>
    <property type="molecule type" value="Genomic_DNA"/>
</dbReference>